<evidence type="ECO:0000313" key="4">
    <source>
        <dbReference type="Proteomes" id="UP000325577"/>
    </source>
</evidence>
<dbReference type="GO" id="GO:0009733">
    <property type="term" value="P:response to auxin"/>
    <property type="evidence" value="ECO:0007669"/>
    <property type="project" value="InterPro"/>
</dbReference>
<dbReference type="AlphaFoldDB" id="A0A5J5BLV9"/>
<dbReference type="EMBL" id="CM018034">
    <property type="protein sequence ID" value="KAA8544115.1"/>
    <property type="molecule type" value="Genomic_DNA"/>
</dbReference>
<dbReference type="Pfam" id="PF02519">
    <property type="entry name" value="Auxin_inducible"/>
    <property type="match status" value="1"/>
</dbReference>
<comment type="similarity">
    <text evidence="1">Belongs to the ARG7 family.</text>
</comment>
<accession>A0A5J5BLV9</accession>
<feature type="compositionally biased region" description="Polar residues" evidence="2">
    <location>
        <begin position="173"/>
        <end position="184"/>
    </location>
</feature>
<dbReference type="OrthoDB" id="1930622at2759"/>
<keyword evidence="4" id="KW-1185">Reference proteome</keyword>
<reference evidence="3 4" key="1">
    <citation type="submission" date="2019-09" db="EMBL/GenBank/DDBJ databases">
        <title>A chromosome-level genome assembly of the Chinese tupelo Nyssa sinensis.</title>
        <authorList>
            <person name="Yang X."/>
            <person name="Kang M."/>
            <person name="Yang Y."/>
            <person name="Xiong H."/>
            <person name="Wang M."/>
            <person name="Zhang Z."/>
            <person name="Wang Z."/>
            <person name="Wu H."/>
            <person name="Ma T."/>
            <person name="Liu J."/>
            <person name="Xi Z."/>
        </authorList>
    </citation>
    <scope>NUCLEOTIDE SEQUENCE [LARGE SCALE GENOMIC DNA]</scope>
    <source>
        <strain evidence="3">J267</strain>
        <tissue evidence="3">Leaf</tissue>
    </source>
</reference>
<protein>
    <submittedName>
        <fullName evidence="3">Uncharacterized protein</fullName>
    </submittedName>
</protein>
<proteinExistence type="inferred from homology"/>
<feature type="region of interest" description="Disordered" evidence="2">
    <location>
        <begin position="124"/>
        <end position="184"/>
    </location>
</feature>
<dbReference type="InterPro" id="IPR003676">
    <property type="entry name" value="SAUR_fam"/>
</dbReference>
<dbReference type="PANTHER" id="PTHR31374">
    <property type="entry name" value="AUXIN-INDUCED PROTEIN-LIKE-RELATED"/>
    <property type="match status" value="1"/>
</dbReference>
<feature type="compositionally biased region" description="Polar residues" evidence="2">
    <location>
        <begin position="153"/>
        <end position="165"/>
    </location>
</feature>
<gene>
    <name evidence="3" type="ORF">F0562_022127</name>
</gene>
<evidence type="ECO:0000256" key="1">
    <source>
        <dbReference type="ARBA" id="ARBA00006974"/>
    </source>
</evidence>
<feature type="compositionally biased region" description="Polar residues" evidence="2">
    <location>
        <begin position="137"/>
        <end position="146"/>
    </location>
</feature>
<evidence type="ECO:0000256" key="2">
    <source>
        <dbReference type="SAM" id="MobiDB-lite"/>
    </source>
</evidence>
<dbReference type="Proteomes" id="UP000325577">
    <property type="component" value="Linkage Group LG11"/>
</dbReference>
<feature type="compositionally biased region" description="Basic and acidic residues" evidence="2">
    <location>
        <begin position="124"/>
        <end position="135"/>
    </location>
</feature>
<sequence length="184" mass="20245">MAKLRTSGKKKNGSVKLKIVVAKLQKSLSLGKRSASNYIDELEDLDDSTNVPNDVKKGHFAVIAVDDNELKRFVVPLSYLTHPSFLRLLEQAAEEYGFDHEGALTIPCRPEELQRILAEQWVEERQSRDGAKEGPKTLTSCSNSIESRAAMGNSKTQKTLVQQDRGTIGCGTGTPTDTEPVSLE</sequence>
<name>A0A5J5BLV9_9ASTE</name>
<evidence type="ECO:0000313" key="3">
    <source>
        <dbReference type="EMBL" id="KAA8544115.1"/>
    </source>
</evidence>
<dbReference type="PANTHER" id="PTHR31374:SF16">
    <property type="entry name" value="AUXIN-RESPONSIVE FAMILY PROTEIN"/>
    <property type="match status" value="1"/>
</dbReference>
<organism evidence="3 4">
    <name type="scientific">Nyssa sinensis</name>
    <dbReference type="NCBI Taxonomy" id="561372"/>
    <lineage>
        <taxon>Eukaryota</taxon>
        <taxon>Viridiplantae</taxon>
        <taxon>Streptophyta</taxon>
        <taxon>Embryophyta</taxon>
        <taxon>Tracheophyta</taxon>
        <taxon>Spermatophyta</taxon>
        <taxon>Magnoliopsida</taxon>
        <taxon>eudicotyledons</taxon>
        <taxon>Gunneridae</taxon>
        <taxon>Pentapetalae</taxon>
        <taxon>asterids</taxon>
        <taxon>Cornales</taxon>
        <taxon>Nyssaceae</taxon>
        <taxon>Nyssa</taxon>
    </lineage>
</organism>